<gene>
    <name evidence="2" type="ORF">NCTC12229_01487</name>
</gene>
<evidence type="ECO:0000313" key="2">
    <source>
        <dbReference type="EMBL" id="SUA44004.1"/>
    </source>
</evidence>
<accession>A0A378WU74</accession>
<name>A0A378WU74_9NEIS</name>
<keyword evidence="1" id="KW-1133">Transmembrane helix</keyword>
<feature type="transmembrane region" description="Helical" evidence="1">
    <location>
        <begin position="50"/>
        <end position="74"/>
    </location>
</feature>
<dbReference type="AlphaFoldDB" id="A0A378WU74"/>
<protein>
    <submittedName>
        <fullName evidence="2">Integral membrane protein</fullName>
    </submittedName>
</protein>
<keyword evidence="1" id="KW-0812">Transmembrane</keyword>
<dbReference type="EMBL" id="UGRS01000002">
    <property type="protein sequence ID" value="SUA44004.1"/>
    <property type="molecule type" value="Genomic_DNA"/>
</dbReference>
<evidence type="ECO:0000313" key="3">
    <source>
        <dbReference type="Proteomes" id="UP000254055"/>
    </source>
</evidence>
<feature type="transmembrane region" description="Helical" evidence="1">
    <location>
        <begin position="129"/>
        <end position="151"/>
    </location>
</feature>
<feature type="transmembrane region" description="Helical" evidence="1">
    <location>
        <begin position="7"/>
        <end position="30"/>
    </location>
</feature>
<reference evidence="2 3" key="1">
    <citation type="submission" date="2018-06" db="EMBL/GenBank/DDBJ databases">
        <authorList>
            <consortium name="Pathogen Informatics"/>
            <person name="Doyle S."/>
        </authorList>
    </citation>
    <scope>NUCLEOTIDE SEQUENCE [LARGE SCALE GENOMIC DNA]</scope>
    <source>
        <strain evidence="2 3">NCTC12229</strain>
    </source>
</reference>
<dbReference type="Proteomes" id="UP000254055">
    <property type="component" value="Unassembled WGS sequence"/>
</dbReference>
<organism evidence="2 3">
    <name type="scientific">Neisseria zoodegmatis</name>
    <dbReference type="NCBI Taxonomy" id="326523"/>
    <lineage>
        <taxon>Bacteria</taxon>
        <taxon>Pseudomonadati</taxon>
        <taxon>Pseudomonadota</taxon>
        <taxon>Betaproteobacteria</taxon>
        <taxon>Neisseriales</taxon>
        <taxon>Neisseriaceae</taxon>
        <taxon>Neisseria</taxon>
    </lineage>
</organism>
<proteinExistence type="predicted"/>
<sequence>MPAMNRLLSSVPVWVILADMIYTFVLSILQSFNLTQSKLPKDGLPVAPDIAFSGLQVVANGGMILIIGFGLYVLLQLNRAVLQKRVFPIGVFRALGLIAVLAFSLPALWEWMWALVRLAGGHNTFNLDSPRYLIVAVCQPLVALLCVWCLYGWQRLRSHVAANVE</sequence>
<keyword evidence="1" id="KW-0472">Membrane</keyword>
<evidence type="ECO:0000256" key="1">
    <source>
        <dbReference type="SAM" id="Phobius"/>
    </source>
</evidence>
<feature type="transmembrane region" description="Helical" evidence="1">
    <location>
        <begin position="86"/>
        <end position="109"/>
    </location>
</feature>